<evidence type="ECO:0000313" key="2">
    <source>
        <dbReference type="Proteomes" id="UP000188637"/>
    </source>
</evidence>
<organism evidence="1 2">
    <name type="scientific">Candidatus Epulonipiscium fishelsonii</name>
    <dbReference type="NCBI Taxonomy" id="77094"/>
    <lineage>
        <taxon>Bacteria</taxon>
        <taxon>Bacillati</taxon>
        <taxon>Bacillota</taxon>
        <taxon>Clostridia</taxon>
        <taxon>Lachnospirales</taxon>
        <taxon>Lachnospiraceae</taxon>
        <taxon>Candidatus Epulonipiscium</taxon>
    </lineage>
</organism>
<comment type="caution">
    <text evidence="1">The sequence shown here is derived from an EMBL/GenBank/DDBJ whole genome shotgun (WGS) entry which is preliminary data.</text>
</comment>
<keyword evidence="2" id="KW-1185">Reference proteome</keyword>
<proteinExistence type="predicted"/>
<name>A0ACC8XH64_9FIRM</name>
<dbReference type="Proteomes" id="UP000188637">
    <property type="component" value="Unassembled WGS sequence"/>
</dbReference>
<evidence type="ECO:0000313" key="1">
    <source>
        <dbReference type="EMBL" id="ONI43243.1"/>
    </source>
</evidence>
<gene>
    <name evidence="1" type="ORF">AN640_06565</name>
</gene>
<accession>A0ACC8XH64</accession>
<reference evidence="1" key="1">
    <citation type="submission" date="2016-08" db="EMBL/GenBank/DDBJ databases">
        <authorList>
            <person name="Ngugi D.K."/>
            <person name="Miyake S."/>
            <person name="Stingl U."/>
        </authorList>
    </citation>
    <scope>NUCLEOTIDE SEQUENCE</scope>
    <source>
        <strain evidence="1">SCG-D08WGA-EpuloA1</strain>
    </source>
</reference>
<protein>
    <submittedName>
        <fullName evidence="1">Sporulation protein YqfD</fullName>
    </submittedName>
</protein>
<dbReference type="EMBL" id="LJHD01000155">
    <property type="protein sequence ID" value="ONI43243.1"/>
    <property type="molecule type" value="Genomic_DNA"/>
</dbReference>
<sequence length="399" mass="45273">MFVSLWNYFNGYVVVEVSGVKIERFINGALRDGNTFWDVSHTENSVILKTTLDGFKNLKSVAYRSKCRIRILDKKGLPFLGFRYRKRKLLMFGSLIFVGCLYALTSFVWLVEIEGANNLEETNIIETLKEGGYTTGKLKWNLNLRQAEQYLVDAYPEILWSAISFEGTKLNVQITEAVPKPIIHDETIPTDIIAKRDGIITYIATNTGIPKVKKGDTVKKGDVLVSGIVPIDSDVMQGVRYVPSSAVISAKTGYTLEAKLPIEQIKKNYISEETKSNFGIQIFDLQIPLIKNKIETEDYDTLVTIHQLKLTSHFPLPFYWIRSDKVPYKSETRMVEEQDLKDILEGKLHDELRRKITETGEVISTNLTFTKADGYIVGRLQAVVHEDIGAEVEVTMTEN</sequence>